<evidence type="ECO:0000313" key="2">
    <source>
        <dbReference type="EMBL" id="WGV29208.1"/>
    </source>
</evidence>
<feature type="transmembrane region" description="Helical" evidence="1">
    <location>
        <begin position="64"/>
        <end position="86"/>
    </location>
</feature>
<protein>
    <submittedName>
        <fullName evidence="2">Uncharacterized protein</fullName>
    </submittedName>
</protein>
<gene>
    <name evidence="2" type="ORF">QI031_30880</name>
</gene>
<proteinExistence type="predicted"/>
<keyword evidence="1" id="KW-1133">Transmembrane helix</keyword>
<keyword evidence="2" id="KW-0614">Plasmid</keyword>
<evidence type="ECO:0000256" key="1">
    <source>
        <dbReference type="SAM" id="Phobius"/>
    </source>
</evidence>
<accession>A0AAJ6NZA6</accession>
<keyword evidence="1" id="KW-0472">Membrane</keyword>
<dbReference type="RefSeq" id="WP_281486401.1">
    <property type="nucleotide sequence ID" value="NZ_CP124544.1"/>
</dbReference>
<keyword evidence="3" id="KW-1185">Reference proteome</keyword>
<sequence length="104" mass="11920">MEQQTEWTKPRINIQLKTDGELNLSGISENLSYEEFLIVQQLIDQSKQRSQNASRVQELMQRGMMAQTAIAAFSVLMFSFMGIYGLTRFIGSQVKQVEESYSNC</sequence>
<geneLocation type="plasmid" evidence="2 3">
    <name>unnamed1</name>
</geneLocation>
<dbReference type="EMBL" id="CP124544">
    <property type="protein sequence ID" value="WGV29208.1"/>
    <property type="molecule type" value="Genomic_DNA"/>
</dbReference>
<reference evidence="2 3" key="1">
    <citation type="journal article" date="2023" name="Limnol Oceanogr Lett">
        <title>Environmental adaptations by the intertidal Antarctic cyanobacterium Halotia branconii CENA392 as revealed using long-read genome sequencing.</title>
        <authorList>
            <person name="Dextro R.B."/>
            <person name="Delbaje E."/>
            <person name="Freitas P.N.N."/>
            <person name="Geraldes V."/>
            <person name="Pinto E."/>
            <person name="Long P.F."/>
            <person name="Fiore M.F."/>
        </authorList>
    </citation>
    <scope>NUCLEOTIDE SEQUENCE [LARGE SCALE GENOMIC DNA]</scope>
    <source>
        <strain evidence="2 3">CENA392</strain>
        <plasmid evidence="2 3">unnamed1</plasmid>
    </source>
</reference>
<keyword evidence="1" id="KW-0812">Transmembrane</keyword>
<dbReference type="KEGG" id="hbq:QI031_30880"/>
<dbReference type="AlphaFoldDB" id="A0AAJ6NZA6"/>
<evidence type="ECO:0000313" key="3">
    <source>
        <dbReference type="Proteomes" id="UP001223520"/>
    </source>
</evidence>
<dbReference type="Proteomes" id="UP001223520">
    <property type="component" value="Plasmid unnamed1"/>
</dbReference>
<organism evidence="2 3">
    <name type="scientific">Halotia branconii CENA392</name>
    <dbReference type="NCBI Taxonomy" id="1539056"/>
    <lineage>
        <taxon>Bacteria</taxon>
        <taxon>Bacillati</taxon>
        <taxon>Cyanobacteriota</taxon>
        <taxon>Cyanophyceae</taxon>
        <taxon>Nostocales</taxon>
        <taxon>Nodulariaceae</taxon>
        <taxon>Halotia</taxon>
    </lineage>
</organism>
<name>A0AAJ6NZA6_9CYAN</name>